<reference evidence="2 3" key="1">
    <citation type="submission" date="2017-12" db="EMBL/GenBank/DDBJ databases">
        <title>Genomic Encyclopedia of Type Strains, Phase III (KMG-III): the genomes of soil and plant-associated and newly described type strains.</title>
        <authorList>
            <person name="Whitman W."/>
        </authorList>
    </citation>
    <scope>NUCLEOTIDE SEQUENCE [LARGE SCALE GENOMIC DNA]</scope>
    <source>
        <strain evidence="2 3">LP43</strain>
    </source>
</reference>
<comment type="caution">
    <text evidence="2">The sequence shown here is derived from an EMBL/GenBank/DDBJ whole genome shotgun (WGS) entry which is preliminary data.</text>
</comment>
<evidence type="ECO:0008006" key="4">
    <source>
        <dbReference type="Google" id="ProtNLM"/>
    </source>
</evidence>
<evidence type="ECO:0000256" key="1">
    <source>
        <dbReference type="SAM" id="MobiDB-lite"/>
    </source>
</evidence>
<gene>
    <name evidence="2" type="ORF">BD749_2921</name>
</gene>
<feature type="region of interest" description="Disordered" evidence="1">
    <location>
        <begin position="81"/>
        <end position="126"/>
    </location>
</feature>
<accession>A0A2N3U8M8</accession>
<evidence type="ECO:0000313" key="2">
    <source>
        <dbReference type="EMBL" id="PKV63084.1"/>
    </source>
</evidence>
<dbReference type="AlphaFoldDB" id="A0A2N3U8M8"/>
<dbReference type="Proteomes" id="UP000233782">
    <property type="component" value="Unassembled WGS sequence"/>
</dbReference>
<evidence type="ECO:0000313" key="3">
    <source>
        <dbReference type="Proteomes" id="UP000233782"/>
    </source>
</evidence>
<name>A0A2N3U8M8_9BACT</name>
<organism evidence="2 3">
    <name type="scientific">Pontibacter ramchanderi</name>
    <dbReference type="NCBI Taxonomy" id="1179743"/>
    <lineage>
        <taxon>Bacteria</taxon>
        <taxon>Pseudomonadati</taxon>
        <taxon>Bacteroidota</taxon>
        <taxon>Cytophagia</taxon>
        <taxon>Cytophagales</taxon>
        <taxon>Hymenobacteraceae</taxon>
        <taxon>Pontibacter</taxon>
    </lineage>
</organism>
<dbReference type="EMBL" id="PJMU01000003">
    <property type="protein sequence ID" value="PKV63084.1"/>
    <property type="molecule type" value="Genomic_DNA"/>
</dbReference>
<keyword evidence="3" id="KW-1185">Reference proteome</keyword>
<sequence>MSDKELDRLFRKSAGQYEPPFDEEAWKAMERKLDGAQGKGTGMKRLFPILLLAMLVSVGIVWRQLEKEAPPQESVAIPAAQGEEAARSVATAPDQTKEEAHTTLPEPPSPAAPYPAVQPGSGVGISAANEPVRERTAIPERKAIPSAPAIPLRSAIPASQVAEAAEPLQTVKTALPIAAPPQVPGIARQVAAPPIPAAVPAVPEEIPEERKRVFLRSIGVTLVAAPDITTVRFKDRDAVSTNAGVLLSVPLTSRLSLVSGAVWADKLYNATPADYAPSPDYWDGKRRPDVIAAQCNVLDIPVDLQYRVLDWGRSQLTVQAGLSSYLMLNEEYTYTYYYPGREPYSSTREFSNKNRHWFGIQNLAVGYAYQLSPAITIGAAPFVKLPLASIGEGRVKLTSAGVFFSAGFTLK</sequence>
<protein>
    <recommendedName>
        <fullName evidence="4">Outer membrane protein with beta-barrel domain</fullName>
    </recommendedName>
</protein>
<proteinExistence type="predicted"/>
<dbReference type="OrthoDB" id="1523584at2"/>